<dbReference type="PANTHER" id="PTHR43798">
    <property type="entry name" value="MONOACYLGLYCEROL LIPASE"/>
    <property type="match status" value="1"/>
</dbReference>
<dbReference type="PANTHER" id="PTHR43798:SF14">
    <property type="entry name" value="SERINE HYDROLASE-LIKE PROTEIN DDB_G0286239"/>
    <property type="match status" value="1"/>
</dbReference>
<evidence type="ECO:0000256" key="1">
    <source>
        <dbReference type="ARBA" id="ARBA00008645"/>
    </source>
</evidence>
<protein>
    <recommendedName>
        <fullName evidence="3">AB hydrolase-1 domain-containing protein</fullName>
    </recommendedName>
</protein>
<organism evidence="4 5">
    <name type="scientific">Loxostege sticticalis</name>
    <name type="common">Beet webworm moth</name>
    <dbReference type="NCBI Taxonomy" id="481309"/>
    <lineage>
        <taxon>Eukaryota</taxon>
        <taxon>Metazoa</taxon>
        <taxon>Ecdysozoa</taxon>
        <taxon>Arthropoda</taxon>
        <taxon>Hexapoda</taxon>
        <taxon>Insecta</taxon>
        <taxon>Pterygota</taxon>
        <taxon>Neoptera</taxon>
        <taxon>Endopterygota</taxon>
        <taxon>Lepidoptera</taxon>
        <taxon>Glossata</taxon>
        <taxon>Ditrysia</taxon>
        <taxon>Pyraloidea</taxon>
        <taxon>Crambidae</taxon>
        <taxon>Pyraustinae</taxon>
        <taxon>Loxostege</taxon>
    </lineage>
</organism>
<comment type="caution">
    <text evidence="4">The sequence shown here is derived from an EMBL/GenBank/DDBJ whole genome shotgun (WGS) entry which is preliminary data.</text>
</comment>
<name>A0ABR3GZF3_LOXSC</name>
<reference evidence="4 5" key="1">
    <citation type="submission" date="2024-06" db="EMBL/GenBank/DDBJ databases">
        <title>A chromosome-level genome assembly of beet webworm, Loxostege sticticalis.</title>
        <authorList>
            <person name="Zhang Y."/>
        </authorList>
    </citation>
    <scope>NUCLEOTIDE SEQUENCE [LARGE SCALE GENOMIC DNA]</scope>
    <source>
        <strain evidence="4">AQ026</strain>
        <tissue evidence="4">Whole body</tissue>
    </source>
</reference>
<evidence type="ECO:0000313" key="4">
    <source>
        <dbReference type="EMBL" id="KAL0852835.1"/>
    </source>
</evidence>
<accession>A0ABR3GZF3</accession>
<gene>
    <name evidence="4" type="ORF">ABMA27_012637</name>
</gene>
<keyword evidence="2" id="KW-0378">Hydrolase</keyword>
<sequence>MKVMKTTKEWFIEAPWGKIALISWGNPGGDPVLLVHGRQDSAATFIPLLNNLPETYSYVGVDLPGHGKSDPFPIGVMLTRFHFLAAVEYAVKHLKWDRFVYVAHSMGCEQGLFFNVIHPGKIAKFIFLDPLPSFQRLQIHDFKEYYGTFYHEYYSNFKKYNTNDRVYSKRNALESVMRARGLNEEQAEIVLSRNLQSVGEDTYKLSWDKRLRLPAAQNYPPDYYYGLFSKNLPPTLIISASNSLDPRNKKRNDIAIELVSQLQKSTDHFYVETVTGGHDVHLTDPELVAKCILGFLNRSMGRAKL</sequence>
<dbReference type="InterPro" id="IPR000073">
    <property type="entry name" value="AB_hydrolase_1"/>
</dbReference>
<dbReference type="InterPro" id="IPR050266">
    <property type="entry name" value="AB_hydrolase_sf"/>
</dbReference>
<proteinExistence type="inferred from homology"/>
<dbReference type="Pfam" id="PF00561">
    <property type="entry name" value="Abhydrolase_1"/>
    <property type="match status" value="1"/>
</dbReference>
<evidence type="ECO:0000313" key="5">
    <source>
        <dbReference type="Proteomes" id="UP001549920"/>
    </source>
</evidence>
<evidence type="ECO:0000256" key="2">
    <source>
        <dbReference type="ARBA" id="ARBA00022801"/>
    </source>
</evidence>
<dbReference type="SUPFAM" id="SSF53474">
    <property type="entry name" value="alpha/beta-Hydrolases"/>
    <property type="match status" value="1"/>
</dbReference>
<evidence type="ECO:0000259" key="3">
    <source>
        <dbReference type="Pfam" id="PF00561"/>
    </source>
</evidence>
<dbReference type="InterPro" id="IPR029058">
    <property type="entry name" value="AB_hydrolase_fold"/>
</dbReference>
<dbReference type="Proteomes" id="UP001549920">
    <property type="component" value="Unassembled WGS sequence"/>
</dbReference>
<dbReference type="EMBL" id="JBEUOH010000031">
    <property type="protein sequence ID" value="KAL0852835.1"/>
    <property type="molecule type" value="Genomic_DNA"/>
</dbReference>
<feature type="domain" description="AB hydrolase-1" evidence="3">
    <location>
        <begin position="31"/>
        <end position="285"/>
    </location>
</feature>
<keyword evidence="5" id="KW-1185">Reference proteome</keyword>
<comment type="similarity">
    <text evidence="1">Belongs to the AB hydrolase superfamily.</text>
</comment>
<dbReference type="Gene3D" id="3.40.50.1820">
    <property type="entry name" value="alpha/beta hydrolase"/>
    <property type="match status" value="1"/>
</dbReference>